<name>A0A0H5CD05_CYBJN</name>
<organism evidence="3 4">
    <name type="scientific">Cyberlindnera jadinii (strain ATCC 18201 / CBS 1600 / BCRC 20928 / JCM 3617 / NBRC 0987 / NRRL Y-1542)</name>
    <name type="common">Torula yeast</name>
    <name type="synonym">Candida utilis</name>
    <dbReference type="NCBI Taxonomy" id="983966"/>
    <lineage>
        <taxon>Eukaryota</taxon>
        <taxon>Fungi</taxon>
        <taxon>Dikarya</taxon>
        <taxon>Ascomycota</taxon>
        <taxon>Saccharomycotina</taxon>
        <taxon>Saccharomycetes</taxon>
        <taxon>Phaffomycetales</taxon>
        <taxon>Phaffomycetaceae</taxon>
        <taxon>Cyberlindnera</taxon>
    </lineage>
</organism>
<dbReference type="GO" id="GO:0030014">
    <property type="term" value="C:CCR4-NOT complex"/>
    <property type="evidence" value="ECO:0007669"/>
    <property type="project" value="InterPro"/>
</dbReference>
<feature type="region of interest" description="Disordered" evidence="2">
    <location>
        <begin position="1"/>
        <end position="24"/>
    </location>
</feature>
<comment type="similarity">
    <text evidence="1">Belongs to the CNOT9 family.</text>
</comment>
<protein>
    <submittedName>
        <fullName evidence="3">Rcd1 protein</fullName>
    </submittedName>
</protein>
<gene>
    <name evidence="3" type="primary">rcd1</name>
    <name evidence="3" type="ORF">BN1211_2883</name>
</gene>
<accession>A0A0H5CD05</accession>
<dbReference type="GO" id="GO:0006402">
    <property type="term" value="P:mRNA catabolic process"/>
    <property type="evidence" value="ECO:0007669"/>
    <property type="project" value="InterPro"/>
</dbReference>
<dbReference type="InterPro" id="IPR011989">
    <property type="entry name" value="ARM-like"/>
</dbReference>
<evidence type="ECO:0000313" key="3">
    <source>
        <dbReference type="EMBL" id="CEP22509.1"/>
    </source>
</evidence>
<evidence type="ECO:0000313" key="4">
    <source>
        <dbReference type="Proteomes" id="UP000038830"/>
    </source>
</evidence>
<dbReference type="Proteomes" id="UP000038830">
    <property type="component" value="Unassembled WGS sequence"/>
</dbReference>
<dbReference type="InterPro" id="IPR016024">
    <property type="entry name" value="ARM-type_fold"/>
</dbReference>
<dbReference type="AlphaFoldDB" id="A0A0H5CD05"/>
<evidence type="ECO:0000256" key="1">
    <source>
        <dbReference type="ARBA" id="ARBA00006385"/>
    </source>
</evidence>
<dbReference type="InterPro" id="IPR007216">
    <property type="entry name" value="CNOT9"/>
</dbReference>
<proteinExistence type="inferred from homology"/>
<reference evidence="4" key="1">
    <citation type="journal article" date="2015" name="J. Biotechnol.">
        <title>The structure of the Cyberlindnera jadinii genome and its relation to Candida utilis analyzed by the occurrence of single nucleotide polymorphisms.</title>
        <authorList>
            <person name="Rupp O."/>
            <person name="Brinkrolf K."/>
            <person name="Buerth C."/>
            <person name="Kunigo M."/>
            <person name="Schneider J."/>
            <person name="Jaenicke S."/>
            <person name="Goesmann A."/>
            <person name="Puehler A."/>
            <person name="Jaeger K.-E."/>
            <person name="Ernst J.F."/>
        </authorList>
    </citation>
    <scope>NUCLEOTIDE SEQUENCE [LARGE SCALE GENOMIC DNA]</scope>
    <source>
        <strain evidence="4">ATCC 18201 / CBS 1600 / BCRC 20928 / JCM 3617 / NBRC 0987 / NRRL Y-1542</strain>
    </source>
</reference>
<evidence type="ECO:0000256" key="2">
    <source>
        <dbReference type="SAM" id="MobiDB-lite"/>
    </source>
</evidence>
<sequence>MYQQQRPVFMENSNSQQRASQQQMNNTQLGMNGYQLQQQGQQGQQAQQLNQQHFPSFGQIPPQGAQTQLLSGVLPQQQSQQPQQQGPPGIQNPPNIQPHPSAIQGPRALDDEKVYKWIVELSYGPNREEALLELGKQREQYEDLPLVLWNSFGVMTSLLDEIISVYPLLSPPNLSSSASNRVCNALALLQCVAAHPETRTFFLNANIPLFLYPFLNTNSKQRTFEYLRLTSLGVIGALVKNDTPEVISFLLTTEIIPLCLRIMESSAELSKTVAIFIVQKILTDDNGLSYVCQTYERFAAVASVLKTMVEHLVTNQASRLLKHVVRCYLRLSDNVDARKALVACLPESLKDGTFVAVLKEDQATKKCLTQLLFNLGDYETQQQQISQLQQKQQQQQPNANQLNPLLAQQFSMKQSL</sequence>
<dbReference type="Pfam" id="PF04078">
    <property type="entry name" value="Rcd1"/>
    <property type="match status" value="1"/>
</dbReference>
<dbReference type="Gene3D" id="1.25.10.10">
    <property type="entry name" value="Leucine-rich Repeat Variant"/>
    <property type="match status" value="1"/>
</dbReference>
<dbReference type="EMBL" id="CDQK01000003">
    <property type="protein sequence ID" value="CEP22509.1"/>
    <property type="molecule type" value="Genomic_DNA"/>
</dbReference>
<feature type="region of interest" description="Disordered" evidence="2">
    <location>
        <begin position="73"/>
        <end position="105"/>
    </location>
</feature>
<dbReference type="SUPFAM" id="SSF48371">
    <property type="entry name" value="ARM repeat"/>
    <property type="match status" value="1"/>
</dbReference>
<feature type="compositionally biased region" description="Low complexity" evidence="2">
    <location>
        <begin position="12"/>
        <end position="24"/>
    </location>
</feature>
<dbReference type="PANTHER" id="PTHR12262">
    <property type="entry name" value="CCR4-NOT TRANSCRIPTION COMPLEX SUBUNIT 9"/>
    <property type="match status" value="1"/>
</dbReference>
<dbReference type="FunFam" id="1.25.10.10:FF:000160">
    <property type="entry name" value="Cell differentiation protein"/>
    <property type="match status" value="1"/>
</dbReference>
<feature type="compositionally biased region" description="Low complexity" evidence="2">
    <location>
        <begin position="75"/>
        <end position="101"/>
    </location>
</feature>